<dbReference type="Proteomes" id="UP001497700">
    <property type="component" value="Unassembled WGS sequence"/>
</dbReference>
<gene>
    <name evidence="1" type="ORF">F4820DRAFT_26879</name>
</gene>
<organism evidence="1 2">
    <name type="scientific">Hypoxylon rubiginosum</name>
    <dbReference type="NCBI Taxonomy" id="110542"/>
    <lineage>
        <taxon>Eukaryota</taxon>
        <taxon>Fungi</taxon>
        <taxon>Dikarya</taxon>
        <taxon>Ascomycota</taxon>
        <taxon>Pezizomycotina</taxon>
        <taxon>Sordariomycetes</taxon>
        <taxon>Xylariomycetidae</taxon>
        <taxon>Xylariales</taxon>
        <taxon>Hypoxylaceae</taxon>
        <taxon>Hypoxylon</taxon>
    </lineage>
</organism>
<proteinExistence type="predicted"/>
<comment type="caution">
    <text evidence="1">The sequence shown here is derived from an EMBL/GenBank/DDBJ whole genome shotgun (WGS) entry which is preliminary data.</text>
</comment>
<evidence type="ECO:0000313" key="1">
    <source>
        <dbReference type="EMBL" id="KAI4862282.1"/>
    </source>
</evidence>
<evidence type="ECO:0000313" key="2">
    <source>
        <dbReference type="Proteomes" id="UP001497700"/>
    </source>
</evidence>
<dbReference type="EMBL" id="MU393529">
    <property type="protein sequence ID" value="KAI4862282.1"/>
    <property type="molecule type" value="Genomic_DNA"/>
</dbReference>
<protein>
    <submittedName>
        <fullName evidence="1">Uncharacterized protein</fullName>
    </submittedName>
</protein>
<sequence length="86" mass="9882">MSYVLCLMSYVLCLTCSRAGILACFFFYVSPTQFFFRLPAAPRDALPVFFNWTMTREARDISQATHLFFPKQEALRHRGGSGFEAQ</sequence>
<name>A0ACB9YSA8_9PEZI</name>
<keyword evidence="2" id="KW-1185">Reference proteome</keyword>
<accession>A0ACB9YSA8</accession>
<reference evidence="1 2" key="1">
    <citation type="journal article" date="2022" name="New Phytol.">
        <title>Ecological generalism drives hyperdiversity of secondary metabolite gene clusters in xylarialean endophytes.</title>
        <authorList>
            <person name="Franco M.E.E."/>
            <person name="Wisecaver J.H."/>
            <person name="Arnold A.E."/>
            <person name="Ju Y.M."/>
            <person name="Slot J.C."/>
            <person name="Ahrendt S."/>
            <person name="Moore L.P."/>
            <person name="Eastman K.E."/>
            <person name="Scott K."/>
            <person name="Konkel Z."/>
            <person name="Mondo S.J."/>
            <person name="Kuo A."/>
            <person name="Hayes R.D."/>
            <person name="Haridas S."/>
            <person name="Andreopoulos B."/>
            <person name="Riley R."/>
            <person name="LaButti K."/>
            <person name="Pangilinan J."/>
            <person name="Lipzen A."/>
            <person name="Amirebrahimi M."/>
            <person name="Yan J."/>
            <person name="Adam C."/>
            <person name="Keymanesh K."/>
            <person name="Ng V."/>
            <person name="Louie K."/>
            <person name="Northen T."/>
            <person name="Drula E."/>
            <person name="Henrissat B."/>
            <person name="Hsieh H.M."/>
            <person name="Youens-Clark K."/>
            <person name="Lutzoni F."/>
            <person name="Miadlikowska J."/>
            <person name="Eastwood D.C."/>
            <person name="Hamelin R.C."/>
            <person name="Grigoriev I.V."/>
            <person name="U'Ren J.M."/>
        </authorList>
    </citation>
    <scope>NUCLEOTIDE SEQUENCE [LARGE SCALE GENOMIC DNA]</scope>
    <source>
        <strain evidence="1 2">CBS 119005</strain>
    </source>
</reference>